<accession>A0A5D3FU60</accession>
<dbReference type="AlphaFoldDB" id="A0A5D3FU60"/>
<keyword evidence="1" id="KW-0732">Signal</keyword>
<dbReference type="Proteomes" id="UP000324383">
    <property type="component" value="Unassembled WGS sequence"/>
</dbReference>
<dbReference type="RefSeq" id="WP_027326250.1">
    <property type="nucleotide sequence ID" value="NZ_CAMBON010000009.1"/>
</dbReference>
<evidence type="ECO:0000256" key="1">
    <source>
        <dbReference type="SAM" id="SignalP"/>
    </source>
</evidence>
<name>A0A5D3FU60_9BACE</name>
<reference evidence="2 3" key="1">
    <citation type="submission" date="2019-07" db="EMBL/GenBank/DDBJ databases">
        <title>Draft Genome Sequences of Bacteroides pyogenes Strains Isolated from the Uterus Holstein Dairy Cows with Metritis.</title>
        <authorList>
            <person name="Cunha F."/>
            <person name="Galvao K.N."/>
            <person name="Jeon S.J."/>
            <person name="Jeong K.C."/>
        </authorList>
    </citation>
    <scope>NUCLEOTIDE SEQUENCE [LARGE SCALE GENOMIC DNA]</scope>
    <source>
        <strain evidence="2 3">KG-31</strain>
    </source>
</reference>
<keyword evidence="3" id="KW-1185">Reference proteome</keyword>
<gene>
    <name evidence="2" type="ORF">FNJ60_06295</name>
</gene>
<evidence type="ECO:0000313" key="3">
    <source>
        <dbReference type="Proteomes" id="UP000324383"/>
    </source>
</evidence>
<protein>
    <recommendedName>
        <fullName evidence="4">Lipoprotein</fullName>
    </recommendedName>
</protein>
<feature type="chain" id="PRO_5030116512" description="Lipoprotein" evidence="1">
    <location>
        <begin position="29"/>
        <end position="188"/>
    </location>
</feature>
<dbReference type="EMBL" id="VKLW01000011">
    <property type="protein sequence ID" value="TYK33929.1"/>
    <property type="molecule type" value="Genomic_DNA"/>
</dbReference>
<comment type="caution">
    <text evidence="2">The sequence shown here is derived from an EMBL/GenBank/DDBJ whole genome shotgun (WGS) entry which is preliminary data.</text>
</comment>
<sequence>MKTTHFLASTVKAAFALAAVFTLSFAIASCSKDDDNEPKVPANTIVLDGVTMPIIDAGIDEDELNEGNYDIVLFVSENKGIKIMAGKEPHDGKTIDLTKKEPEHDDWYWSVECYNPELIFDTYGEPKTSYPVFMSGTLYVKLLGSEGGKPVFKIVLKNGKVKGEGEYGDGKEHTVSINWKGSLRLDDY</sequence>
<feature type="signal peptide" evidence="1">
    <location>
        <begin position="1"/>
        <end position="28"/>
    </location>
</feature>
<organism evidence="2 3">
    <name type="scientific">Bacteroides pyogenes</name>
    <dbReference type="NCBI Taxonomy" id="310300"/>
    <lineage>
        <taxon>Bacteria</taxon>
        <taxon>Pseudomonadati</taxon>
        <taxon>Bacteroidota</taxon>
        <taxon>Bacteroidia</taxon>
        <taxon>Bacteroidales</taxon>
        <taxon>Bacteroidaceae</taxon>
        <taxon>Bacteroides</taxon>
    </lineage>
</organism>
<evidence type="ECO:0008006" key="4">
    <source>
        <dbReference type="Google" id="ProtNLM"/>
    </source>
</evidence>
<dbReference type="PROSITE" id="PS51257">
    <property type="entry name" value="PROKAR_LIPOPROTEIN"/>
    <property type="match status" value="1"/>
</dbReference>
<proteinExistence type="predicted"/>
<evidence type="ECO:0000313" key="2">
    <source>
        <dbReference type="EMBL" id="TYK33929.1"/>
    </source>
</evidence>